<dbReference type="Gene3D" id="3.40.30.30">
    <property type="entry name" value="Hypothetical protein sa0798"/>
    <property type="match status" value="1"/>
</dbReference>
<dbReference type="InterPro" id="IPR009190">
    <property type="entry name" value="DUF1462"/>
</dbReference>
<evidence type="ECO:0000313" key="2">
    <source>
        <dbReference type="Proteomes" id="UP000661691"/>
    </source>
</evidence>
<reference evidence="1" key="1">
    <citation type="submission" date="2020-09" db="EMBL/GenBank/DDBJ databases">
        <title>A novel bacterium of genus Hazenella, isolated from South China Sea.</title>
        <authorList>
            <person name="Huang H."/>
            <person name="Mo K."/>
            <person name="Hu Y."/>
        </authorList>
    </citation>
    <scope>NUCLEOTIDE SEQUENCE</scope>
    <source>
        <strain evidence="1">IB182357</strain>
    </source>
</reference>
<sequence length="105" mass="11988">MTVEIIVYGAEEICASCINLPSSIETTSWLDAALGRKYGNQVRVRYVDIDQPITDEEIEMANKIKREDLWYPVVVIDHQIVTEGNPKLKAIYQVLDKIGIVDRHE</sequence>
<organism evidence="1 2">
    <name type="scientific">Polycladospora coralii</name>
    <dbReference type="NCBI Taxonomy" id="2771432"/>
    <lineage>
        <taxon>Bacteria</taxon>
        <taxon>Bacillati</taxon>
        <taxon>Bacillota</taxon>
        <taxon>Bacilli</taxon>
        <taxon>Bacillales</taxon>
        <taxon>Thermoactinomycetaceae</taxon>
        <taxon>Polycladospora</taxon>
    </lineage>
</organism>
<name>A0A926N6X6_9BACL</name>
<dbReference type="InterPro" id="IPR036249">
    <property type="entry name" value="Thioredoxin-like_sf"/>
</dbReference>
<protein>
    <submittedName>
        <fullName evidence="1">DUF1462 family protein</fullName>
    </submittedName>
</protein>
<dbReference type="Pfam" id="PF07315">
    <property type="entry name" value="DUF1462"/>
    <property type="match status" value="1"/>
</dbReference>
<proteinExistence type="predicted"/>
<dbReference type="Proteomes" id="UP000661691">
    <property type="component" value="Unassembled WGS sequence"/>
</dbReference>
<comment type="caution">
    <text evidence="1">The sequence shown here is derived from an EMBL/GenBank/DDBJ whole genome shotgun (WGS) entry which is preliminary data.</text>
</comment>
<keyword evidence="2" id="KW-1185">Reference proteome</keyword>
<evidence type="ECO:0000313" key="1">
    <source>
        <dbReference type="EMBL" id="MBD1370896.1"/>
    </source>
</evidence>
<accession>A0A926N6X6</accession>
<dbReference type="SUPFAM" id="SSF52833">
    <property type="entry name" value="Thioredoxin-like"/>
    <property type="match status" value="1"/>
</dbReference>
<gene>
    <name evidence="1" type="ORF">IC620_00780</name>
</gene>
<dbReference type="AlphaFoldDB" id="A0A926N6X6"/>
<dbReference type="RefSeq" id="WP_191139198.1">
    <property type="nucleotide sequence ID" value="NZ_JACXAG020000002.1"/>
</dbReference>
<dbReference type="InterPro" id="IPR038218">
    <property type="entry name" value="YuzD-like_sp"/>
</dbReference>
<dbReference type="EMBL" id="JACXAH010000002">
    <property type="protein sequence ID" value="MBD1370896.1"/>
    <property type="molecule type" value="Genomic_DNA"/>
</dbReference>